<dbReference type="AlphaFoldDB" id="A0A4R4EQI0"/>
<gene>
    <name evidence="1" type="ORF">E0485_00720</name>
</gene>
<comment type="caution">
    <text evidence="1">The sequence shown here is derived from an EMBL/GenBank/DDBJ whole genome shotgun (WGS) entry which is preliminary data.</text>
</comment>
<protein>
    <submittedName>
        <fullName evidence="1">HAD family phosphatase</fullName>
    </submittedName>
</protein>
<dbReference type="RefSeq" id="WP_132415565.1">
    <property type="nucleotide sequence ID" value="NZ_SKFG01000001.1"/>
</dbReference>
<accession>A0A4R4EQI0</accession>
<dbReference type="InterPro" id="IPR023214">
    <property type="entry name" value="HAD_sf"/>
</dbReference>
<dbReference type="Proteomes" id="UP000295418">
    <property type="component" value="Unassembled WGS sequence"/>
</dbReference>
<dbReference type="NCBIfam" id="TIGR01484">
    <property type="entry name" value="HAD-SF-IIB"/>
    <property type="match status" value="1"/>
</dbReference>
<dbReference type="OrthoDB" id="1650327at2"/>
<dbReference type="PANTHER" id="PTHR10000:SF53">
    <property type="entry name" value="5-AMINO-6-(5-PHOSPHO-D-RIBITYLAMINO)URACIL PHOSPHATASE YBJI-RELATED"/>
    <property type="match status" value="1"/>
</dbReference>
<dbReference type="Gene3D" id="3.30.1240.10">
    <property type="match status" value="1"/>
</dbReference>
<dbReference type="Gene3D" id="3.40.50.1000">
    <property type="entry name" value="HAD superfamily/HAD-like"/>
    <property type="match status" value="1"/>
</dbReference>
<keyword evidence="2" id="KW-1185">Reference proteome</keyword>
<reference evidence="1 2" key="1">
    <citation type="submission" date="2019-03" db="EMBL/GenBank/DDBJ databases">
        <authorList>
            <person name="Kim M.K.M."/>
        </authorList>
    </citation>
    <scope>NUCLEOTIDE SEQUENCE [LARGE SCALE GENOMIC DNA]</scope>
    <source>
        <strain evidence="1 2">18JY21-1</strain>
    </source>
</reference>
<dbReference type="GO" id="GO:0016791">
    <property type="term" value="F:phosphatase activity"/>
    <property type="evidence" value="ECO:0007669"/>
    <property type="project" value="TreeGrafter"/>
</dbReference>
<organism evidence="1 2">
    <name type="scientific">Paenibacillus albiflavus</name>
    <dbReference type="NCBI Taxonomy" id="2545760"/>
    <lineage>
        <taxon>Bacteria</taxon>
        <taxon>Bacillati</taxon>
        <taxon>Bacillota</taxon>
        <taxon>Bacilli</taxon>
        <taxon>Bacillales</taxon>
        <taxon>Paenibacillaceae</taxon>
        <taxon>Paenibacillus</taxon>
    </lineage>
</organism>
<dbReference type="InterPro" id="IPR036412">
    <property type="entry name" value="HAD-like_sf"/>
</dbReference>
<dbReference type="GO" id="GO:0000287">
    <property type="term" value="F:magnesium ion binding"/>
    <property type="evidence" value="ECO:0007669"/>
    <property type="project" value="TreeGrafter"/>
</dbReference>
<dbReference type="EMBL" id="SKFG01000001">
    <property type="protein sequence ID" value="TCZ80851.1"/>
    <property type="molecule type" value="Genomic_DNA"/>
</dbReference>
<proteinExistence type="predicted"/>
<dbReference type="GO" id="GO:0005829">
    <property type="term" value="C:cytosol"/>
    <property type="evidence" value="ECO:0007669"/>
    <property type="project" value="TreeGrafter"/>
</dbReference>
<dbReference type="InterPro" id="IPR006379">
    <property type="entry name" value="HAD-SF_hydro_IIB"/>
</dbReference>
<dbReference type="PANTHER" id="PTHR10000">
    <property type="entry name" value="PHOSPHOSERINE PHOSPHATASE"/>
    <property type="match status" value="1"/>
</dbReference>
<name>A0A4R4EQI0_9BACL</name>
<evidence type="ECO:0000313" key="1">
    <source>
        <dbReference type="EMBL" id="TCZ80851.1"/>
    </source>
</evidence>
<dbReference type="Pfam" id="PF08282">
    <property type="entry name" value="Hydrolase_3"/>
    <property type="match status" value="1"/>
</dbReference>
<sequence>MKIVFDLDGTICFAGKPLSTNMVQVLDVLATQGHELIFASARPIRDLLPVLPPHMQQFAMVGGNGSFVAAGGSIISTVHFDQETKDNIIRLIHEFQADYLIDSQWDYSYSGDQEHPIRRNLDPDKRAQNKRLEELTEIVKVVILHTSEPQRLWSELQKLPIVIYRHGSENIIDMSPSGIHKWAGLQKLGLEPKEYIAFGNDANDVSMFQHAKHSICIGNHTELLRVASEQVANDENQVIDRINQLMHEL</sequence>
<evidence type="ECO:0000313" key="2">
    <source>
        <dbReference type="Proteomes" id="UP000295418"/>
    </source>
</evidence>
<dbReference type="SUPFAM" id="SSF56784">
    <property type="entry name" value="HAD-like"/>
    <property type="match status" value="1"/>
</dbReference>